<evidence type="ECO:0000313" key="1">
    <source>
        <dbReference type="EMBL" id="JAD54447.1"/>
    </source>
</evidence>
<dbReference type="EMBL" id="GBRH01243448">
    <property type="protein sequence ID" value="JAD54447.1"/>
    <property type="molecule type" value="Transcribed_RNA"/>
</dbReference>
<name>A0A0A9B548_ARUDO</name>
<accession>A0A0A9B548</accession>
<reference evidence="1" key="2">
    <citation type="journal article" date="2015" name="Data Brief">
        <title>Shoot transcriptome of the giant reed, Arundo donax.</title>
        <authorList>
            <person name="Barrero R.A."/>
            <person name="Guerrero F.D."/>
            <person name="Moolhuijzen P."/>
            <person name="Goolsby J.A."/>
            <person name="Tidwell J."/>
            <person name="Bellgard S.E."/>
            <person name="Bellgard M.I."/>
        </authorList>
    </citation>
    <scope>NUCLEOTIDE SEQUENCE</scope>
    <source>
        <tissue evidence="1">Shoot tissue taken approximately 20 cm above the soil surface</tissue>
    </source>
</reference>
<reference evidence="1" key="1">
    <citation type="submission" date="2014-09" db="EMBL/GenBank/DDBJ databases">
        <authorList>
            <person name="Magalhaes I.L.F."/>
            <person name="Oliveira U."/>
            <person name="Santos F.R."/>
            <person name="Vidigal T.H.D.A."/>
            <person name="Brescovit A.D."/>
            <person name="Santos A.J."/>
        </authorList>
    </citation>
    <scope>NUCLEOTIDE SEQUENCE</scope>
    <source>
        <tissue evidence="1">Shoot tissue taken approximately 20 cm above the soil surface</tissue>
    </source>
</reference>
<proteinExistence type="predicted"/>
<sequence>MHVLSILKLISILCKRR</sequence>
<protein>
    <submittedName>
        <fullName evidence="1">Uncharacterized protein</fullName>
    </submittedName>
</protein>
<dbReference type="AlphaFoldDB" id="A0A0A9B548"/>
<organism evidence="1">
    <name type="scientific">Arundo donax</name>
    <name type="common">Giant reed</name>
    <name type="synonym">Donax arundinaceus</name>
    <dbReference type="NCBI Taxonomy" id="35708"/>
    <lineage>
        <taxon>Eukaryota</taxon>
        <taxon>Viridiplantae</taxon>
        <taxon>Streptophyta</taxon>
        <taxon>Embryophyta</taxon>
        <taxon>Tracheophyta</taxon>
        <taxon>Spermatophyta</taxon>
        <taxon>Magnoliopsida</taxon>
        <taxon>Liliopsida</taxon>
        <taxon>Poales</taxon>
        <taxon>Poaceae</taxon>
        <taxon>PACMAD clade</taxon>
        <taxon>Arundinoideae</taxon>
        <taxon>Arundineae</taxon>
        <taxon>Arundo</taxon>
    </lineage>
</organism>